<feature type="coiled-coil region" evidence="6">
    <location>
        <begin position="2335"/>
        <end position="2401"/>
    </location>
</feature>
<comment type="subcellular location">
    <subcellularLocation>
        <location evidence="1">Cytoplasm</location>
        <location evidence="1">Cytoskeleton</location>
        <location evidence="1">Microtubule organizing center</location>
        <location evidence="1">Centrosome</location>
    </subcellularLocation>
</comment>
<dbReference type="InterPro" id="IPR028745">
    <property type="entry name" value="AKAP9/Pericentrin"/>
</dbReference>
<feature type="domain" description="Pericentrin/AKAP-450 centrosomal targeting" evidence="8">
    <location>
        <begin position="3566"/>
        <end position="3647"/>
    </location>
</feature>
<dbReference type="PANTHER" id="PTHR44981">
    <property type="entry name" value="PERICENTRIN-LIKE PROTEIN, ISOFORM F"/>
    <property type="match status" value="1"/>
</dbReference>
<dbReference type="GeneID" id="107112031"/>
<evidence type="ECO:0000256" key="6">
    <source>
        <dbReference type="SAM" id="Coils"/>
    </source>
</evidence>
<keyword evidence="5" id="KW-0206">Cytoskeleton</keyword>
<reference evidence="10" key="1">
    <citation type="submission" date="2025-08" db="UniProtKB">
        <authorList>
            <consortium name="RefSeq"/>
        </authorList>
    </citation>
    <scope>IDENTIFICATION</scope>
</reference>
<feature type="region of interest" description="Disordered" evidence="7">
    <location>
        <begin position="3714"/>
        <end position="3739"/>
    </location>
</feature>
<feature type="coiled-coil region" evidence="6">
    <location>
        <begin position="1507"/>
        <end position="1591"/>
    </location>
</feature>
<accession>A0ABM1K4E4</accession>
<feature type="coiled-coil region" evidence="6">
    <location>
        <begin position="27"/>
        <end position="54"/>
    </location>
</feature>
<dbReference type="RefSeq" id="XP_015268581.1">
    <property type="nucleotide sequence ID" value="XM_015413095.1"/>
</dbReference>
<evidence type="ECO:0000256" key="4">
    <source>
        <dbReference type="ARBA" id="ARBA00023054"/>
    </source>
</evidence>
<feature type="coiled-coil region" evidence="6">
    <location>
        <begin position="736"/>
        <end position="890"/>
    </location>
</feature>
<proteinExistence type="predicted"/>
<evidence type="ECO:0000256" key="1">
    <source>
        <dbReference type="ARBA" id="ARBA00004300"/>
    </source>
</evidence>
<feature type="coiled-coil region" evidence="6">
    <location>
        <begin position="1058"/>
        <end position="1289"/>
    </location>
</feature>
<feature type="coiled-coil region" evidence="6">
    <location>
        <begin position="1893"/>
        <end position="1983"/>
    </location>
</feature>
<evidence type="ECO:0000259" key="8">
    <source>
        <dbReference type="Pfam" id="PF10495"/>
    </source>
</evidence>
<evidence type="ECO:0000313" key="9">
    <source>
        <dbReference type="Proteomes" id="UP000694871"/>
    </source>
</evidence>
<evidence type="ECO:0000313" key="10">
    <source>
        <dbReference type="RefSeq" id="XP_015268581.1"/>
    </source>
</evidence>
<evidence type="ECO:0000256" key="7">
    <source>
        <dbReference type="SAM" id="MobiDB-lite"/>
    </source>
</evidence>
<feature type="coiled-coil region" evidence="6">
    <location>
        <begin position="1822"/>
        <end position="1849"/>
    </location>
</feature>
<organism evidence="9 10">
    <name type="scientific">Gekko japonicus</name>
    <name type="common">Schlegel's Japanese gecko</name>
    <dbReference type="NCBI Taxonomy" id="146911"/>
    <lineage>
        <taxon>Eukaryota</taxon>
        <taxon>Metazoa</taxon>
        <taxon>Chordata</taxon>
        <taxon>Craniata</taxon>
        <taxon>Vertebrata</taxon>
        <taxon>Euteleostomi</taxon>
        <taxon>Lepidosauria</taxon>
        <taxon>Squamata</taxon>
        <taxon>Bifurcata</taxon>
        <taxon>Gekkota</taxon>
        <taxon>Gekkonidae</taxon>
        <taxon>Gekkoninae</taxon>
        <taxon>Gekko</taxon>
    </lineage>
</organism>
<keyword evidence="2" id="KW-0963">Cytoplasm</keyword>
<feature type="coiled-coil region" evidence="6">
    <location>
        <begin position="2437"/>
        <end position="2510"/>
    </location>
</feature>
<evidence type="ECO:0000256" key="2">
    <source>
        <dbReference type="ARBA" id="ARBA00022490"/>
    </source>
</evidence>
<dbReference type="Pfam" id="PF10495">
    <property type="entry name" value="PACT_coil_coil"/>
    <property type="match status" value="1"/>
</dbReference>
<dbReference type="PANTHER" id="PTHR44981:SF3">
    <property type="entry name" value="PERICENTRIN"/>
    <property type="match status" value="1"/>
</dbReference>
<feature type="coiled-coil region" evidence="6">
    <location>
        <begin position="3321"/>
        <end position="3418"/>
    </location>
</feature>
<gene>
    <name evidence="10" type="primary">PCNT</name>
</gene>
<keyword evidence="9" id="KW-1185">Reference proteome</keyword>
<feature type="coiled-coil region" evidence="6">
    <location>
        <begin position="2986"/>
        <end position="3147"/>
    </location>
</feature>
<keyword evidence="4 6" id="KW-0175">Coiled coil</keyword>
<feature type="compositionally biased region" description="Low complexity" evidence="7">
    <location>
        <begin position="3722"/>
        <end position="3734"/>
    </location>
</feature>
<keyword evidence="3" id="KW-0597">Phosphoprotein</keyword>
<protein>
    <submittedName>
        <fullName evidence="10">LOW QUALITY PROTEIN: pericentrin</fullName>
    </submittedName>
</protein>
<dbReference type="InterPro" id="IPR019528">
    <property type="entry name" value="PACT_domain"/>
</dbReference>
<evidence type="ECO:0000256" key="3">
    <source>
        <dbReference type="ARBA" id="ARBA00022553"/>
    </source>
</evidence>
<evidence type="ECO:0000256" key="5">
    <source>
        <dbReference type="ARBA" id="ARBA00023212"/>
    </source>
</evidence>
<sequence length="3764" mass="437449">MQNTLHQYENGLYLADGEVDGLHDFRIDTLKNVLEDARQNLNKVKALKDTESSKSDYYLRDHIAELKLEVVTENREELIKCFDITERQEQSGTFISPGHSDPGKAACDSARDVLESSNGKTGFNFNEEVYLNSLLEETLNETELSEQSAALLFSGYCSPQNEIDKQNSLSDHQIDFVIGDTGLIKQSSEKRFISDKAFQGAGEGATAEITTAHLKEQEAHVAYDESLSQKMEKELEPENKRKQGDNSDFTIWVQKLKCVTQDLTSRSWEEAVKDLQWEKENLMVQLRLQEELVKDVQEQKTASDSVTSEVQSLFGRQLTMLQRQRDQMQAQIDSQMVRNKTLFELLGQKAILEKFLLKEQEDLKSEINIKEQSLSSLLEEKSALEEKLFTVGEHLKEAKKALEESVNKVMVLEQTVEELNVRMKSAQESRESERLAFEEELEASSLELQKLGTEITLKEREFMQKENELNEEVASLRNVHLELEARLEETVKNMKEMQSESERLHKEELSRIESLYQSDLSYTKLQHQKMIEDLNAEIKENIEKQKQLELEWKEQIGIIKKLHEREHDREVAELVIQHEDEMKELHAKLMKEQQLLLDELHHQMEAAHEEEMHEAEALHNLKVEALRLNSNNVHTSQLELIQNNLRKEKETALVELREMLNDKHAQEIAVLQSRCQFELEHIKEQHLKEKEEMTLTHQSDLDEERGKIILEMEEKHAKILESSKKEWALNTEISCKNISEELSEKHQAELNEMKRTLKSELEMKGTLKSELEQVKGKLESLCLEKEQLEMECKNLENQYQLAMTKLQTDHAQELQDVKEQSKKHEEELQQEKEECHAVLEKLKAESQEEIKQLWYQLDSARASRQELSELKEQLLARTSHMEEMENLKKDFQTKWDKKKSEHENELEQLRLYFEEKLKILEGNYREELTMLHQKLQEGKDDTLLEIENEQEEHMDMGPCVTLLEEMTEKERRGLFEQLTVQLEHHKEELSCLKLHLDKKHKSELELLSSSLTLQYQENLLKMKMDLSDRYTHEIEELNRKHSLNLEQLRAKLSEEHLREMTKVRLQSAQDAARQIETEVKERLVALENEYKVKCGVLEAERESVSNQQEEIENLRRENSKLKEMSIQEELLLKDKLEQVKCKLIEDHVNELRRAREEVREIEEVHKAKSEEWKLKWEDLNKKTEEKLLAYKECENKAEYEKQALQKQFELHEAEMTCLQEQQAARITQLEKSLTEQQNHVQQLEDNLANTRKTLAQYESELNSAKALMVAELEKAKRVFQEECAAKLEDAQNRFMEDHQAMTTKLAEEHEILLQELREKHVGDLVSQRKELEHKHKEQILSLTAELRAQHQAEMETLKSTLEREHQIRLEMSLANLQKNYQAQMTELEDKHLSNLDTLESTYLSEIQFLRDEHRQAVESLQVDLQEQLLKQGKANQELLAQNLARMKHKHDEELQICQENLKIDLATAHIEELKVMAAELETAHKEDLSAELEKQRCLLEHDYHKSLDLLRGEILHMEEQHKKAMQELQELHIAEIEKEKEHWQQLQREREQQNSDKQQLEAKIKSLNKEMEEANAELKNLQQRDRENQEGEALIALLKSDIGLYKTEQKKLQECNQQALRLLLMMVKATKDIEGLICKKTGLCLDDSLASGDSRESQSTIAEMVLSQKMMEKGDTKASERAHQGQDLDKTLPEHSFESLVPDEMSELSEHLCESIFENPDLVFENEERIQKICHSVHIAVEKLMELLAESTKQSEEEFNRRNWEACQVVNEHHELMECLNEESAAKNQLAVELHKARGLNEGCLAERDALEAALRLKEESERRLVVELESMKTQFQDLTEEHTRCIEEQKLIRSQNKALTANLGETEIDLLKEVERLSKAKLELQCQAEKDCSTLNAQLKILEIELEEQLNKNQKMATMSLEVVDLKQQIQALERQLKSQRDFMDKQAVEREHERDEFQEEIQKLEMQLKQTEKNQASGQSRVLVESLYEEIKERTDDYNNICLEREEMQKELTVRNEEIEKLAARVRELECLKMEEAKHVSQLTQEVQKMKKLEAEWKQDKEALQQQRYNNLIQISTLQSKLDEIRHRVLPEGDMDHILQGELKAQEELLIKKTEVANLLEQLKQFEEDLINKNDEILHLSLKIEVEKRDYVSKIMQLQEENAYLKENNEKFNKIQRPGESDLALLQFLKSLLEEKNQETDHLNKQIAELEHELESCKEDKVLEKQMFEIEDLKLVIEQLRADQEQLARDKSEEIEQLHGVIETLQKELALRGPICDETDDSQDHSKTLVLEEQEENLQNELQSELLNHLENRDGEASCLLLQSNQQQLCHQLEVVLADREALQQLLEEKESHFTVEIKNLDQNLKNIQESSRQYFKELTDLQLQYKELQEDYKDMEVCLTQRDSEITVATSCIQELEGKLRDREAAFSERELELQAASEQKAEQAAEVLREKENVVQLENELRVLVATLHDKEVAYQSEISELKAAAVELRSQNEKSMEELEALRSERALFHLQLKWSLEEDQNDDQKETALYKSVSEQDAVQLSLETEGGREEQGLSDKPSVTINSGKLEKEVLITDQKTSSKNLNIQGKHLEAMLLIEEAETTNTVKEQQNLKPHGQQTLHLNQTPNSLTYNLNSLSQNMKFTPQVPESFQSMVIDKTLWDSPEIMRKQNNSIELQASIHLTPFSEIDGMHSAAFESLCSESSVIQTDSSGLLRYNQETAHSSPFQFPAFSGPTFLDPEYNSGQENISARDAENFTLMPSELQNDLSSTMSRLEGASTDYGCSTGSDLVLQCNNENAETTVLQDGSVTQCLRIVPGATEPGIQGKELFSHQLKNMLKIVDEESCKILVLSEKILPVKEEKNVQFQQAPLMEGLRKESRTLLDAVQSLKHYLSTMPDKEGKDYSSAFFDWRGELLQAVQCVLEKERNMLQSYFQSHFCNSGSGDEGSLVEKLEHIAEQQERQQKVVLEHLLSSDRNSLLTEIQDLQAQLRLMHLQNQEKLQQLQETLINAENHGSKQEHQLRRQVELLEYKLQQEKSLASDLQTSLKSEQEKASEMHKLLKQEDIAVMNLKLDLSESKKTNAKLQKAFQDLQKEVIKYSSALESKEKSMTSVLQDLQNARLKEKELQAMIDEQQQQQKIKENEKSKVFEELQAALELQRIQTNRLSVALEHKQAANSNLHKELQIEHSRCEALLSQEQTKSLELQKNIDAEKSRCLELLSALNHERVLTEQLSRRVNECGSCKHQDSLQELQAQLTIERSHARELAAIIEKTQQQALDSKKQMDRKQICEEPEREQDLFSSLQITQASLQNQKQDIIRALEIEREKEAQIKREWEQLQSILRFLRDQENTVEQGASETKQEQQMALDKLKELQRAQESQLELQHWQNAERIEELQHMLEELKEQERHLQVHRNQHRLPSHLSKNSTTNISVNTALLQMEQQKLENIRGQLLLAATYLSEFVYKSIDRRLNWPALNDETISTLLHTLEDLKAELLTSSRPLVTPTCIMNSVRESERTAWPQERAVSQDGLKALECEVTNTNPVSENKPAMGPSNLKLQKLYRKYLRAESFRKALIYQKKYLLLLLGGFQECEQATLSLIARMGIYPSPPDLNFSESRSRSFTKFRSVVRVIIAISRLKFLVKKWHKVSRKETPSETLSHRTGHNSYPRGKIEVIKQPQPFSAVDTSSPTTRETGCGNRNIIVRPGSILLKSPPHVNARSSMFTSSSSQASSKDPEQSAEYITYLEAILQRLGMIMPEPEKP</sequence>
<feature type="coiled-coil region" evidence="6">
    <location>
        <begin position="2111"/>
        <end position="2270"/>
    </location>
</feature>
<feature type="coiled-coil region" evidence="6">
    <location>
        <begin position="272"/>
        <end position="610"/>
    </location>
</feature>
<name>A0ABM1K4E4_GEKJA</name>
<dbReference type="Proteomes" id="UP000694871">
    <property type="component" value="Unplaced"/>
</dbReference>
<feature type="coiled-coil region" evidence="6">
    <location>
        <begin position="2007"/>
        <end position="2069"/>
    </location>
</feature>